<dbReference type="SUPFAM" id="SSF55073">
    <property type="entry name" value="Nucleotide cyclase"/>
    <property type="match status" value="1"/>
</dbReference>
<keyword evidence="4" id="KW-0472">Membrane</keyword>
<protein>
    <recommendedName>
        <fullName evidence="1">diguanylate cyclase</fullName>
        <ecNumber evidence="1">2.7.7.65</ecNumber>
    </recommendedName>
</protein>
<dbReference type="InterPro" id="IPR050469">
    <property type="entry name" value="Diguanylate_Cyclase"/>
</dbReference>
<evidence type="ECO:0000256" key="3">
    <source>
        <dbReference type="SAM" id="MobiDB-lite"/>
    </source>
</evidence>
<dbReference type="OrthoDB" id="9812260at2"/>
<dbReference type="EMBL" id="SRLE01000006">
    <property type="protein sequence ID" value="TGD74122.1"/>
    <property type="molecule type" value="Genomic_DNA"/>
</dbReference>
<name>A0A4Z0M3D2_9GAMM</name>
<evidence type="ECO:0000256" key="1">
    <source>
        <dbReference type="ARBA" id="ARBA00012528"/>
    </source>
</evidence>
<dbReference type="Gene3D" id="3.30.70.270">
    <property type="match status" value="1"/>
</dbReference>
<dbReference type="GO" id="GO:0043709">
    <property type="term" value="P:cell adhesion involved in single-species biofilm formation"/>
    <property type="evidence" value="ECO:0007669"/>
    <property type="project" value="TreeGrafter"/>
</dbReference>
<feature type="domain" description="GGDEF" evidence="5">
    <location>
        <begin position="243"/>
        <end position="394"/>
    </location>
</feature>
<evidence type="ECO:0000256" key="4">
    <source>
        <dbReference type="SAM" id="Phobius"/>
    </source>
</evidence>
<keyword evidence="7" id="KW-1185">Reference proteome</keyword>
<evidence type="ECO:0000313" key="7">
    <source>
        <dbReference type="Proteomes" id="UP000298050"/>
    </source>
</evidence>
<comment type="catalytic activity">
    <reaction evidence="2">
        <text>2 GTP = 3',3'-c-di-GMP + 2 diphosphate</text>
        <dbReference type="Rhea" id="RHEA:24898"/>
        <dbReference type="ChEBI" id="CHEBI:33019"/>
        <dbReference type="ChEBI" id="CHEBI:37565"/>
        <dbReference type="ChEBI" id="CHEBI:58805"/>
        <dbReference type="EC" id="2.7.7.65"/>
    </reaction>
</comment>
<dbReference type="InterPro" id="IPR029787">
    <property type="entry name" value="Nucleotide_cyclase"/>
</dbReference>
<feature type="transmembrane region" description="Helical" evidence="4">
    <location>
        <begin position="107"/>
        <end position="126"/>
    </location>
</feature>
<dbReference type="Pfam" id="PF00990">
    <property type="entry name" value="GGDEF"/>
    <property type="match status" value="2"/>
</dbReference>
<feature type="transmembrane region" description="Helical" evidence="4">
    <location>
        <begin position="196"/>
        <end position="213"/>
    </location>
</feature>
<evidence type="ECO:0000259" key="5">
    <source>
        <dbReference type="PROSITE" id="PS50887"/>
    </source>
</evidence>
<dbReference type="EC" id="2.7.7.65" evidence="1"/>
<keyword evidence="4" id="KW-1133">Transmembrane helix</keyword>
<sequence>MLLGSALWARPQVGSLPHDWRQLLELLPYLLAGINVVVAHQFGRVRLLLAALGLAALYWLVRTYLQVSLDDATTARIYLGASFAVPVTAGFLLLVPEAGVFSRAGSLQAIAAAILVAMCFALSTLLLSRYGNANVYISAYPVENYVASPVATALVLAVCLLGLGLLLRHARDADAALTLAALCAHAGLAWLALDNVSVVTAVAGQLCLGWGLLRSSHAMAYRDELTGLLGRRALNERLRSLGRHYSIAMLDIDHFKRFNDTHGHEVGDDVLRFVASRLQRVGHGGTAYRYGGEEFCIVFPRRGVEECAAVLDDLREQIAEYRLSLRDRRRRPPKPREGTRRRGATRLRPDQVSVTISVGVAARSEEYGDAPAVLEAADAQLYRAKRGGRNRVAC</sequence>
<feature type="transmembrane region" description="Helical" evidence="4">
    <location>
        <begin position="77"/>
        <end position="95"/>
    </location>
</feature>
<comment type="caution">
    <text evidence="6">The sequence shown here is derived from an EMBL/GenBank/DDBJ whole genome shotgun (WGS) entry which is preliminary data.</text>
</comment>
<dbReference type="PANTHER" id="PTHR45138:SF9">
    <property type="entry name" value="DIGUANYLATE CYCLASE DGCM-RELATED"/>
    <property type="match status" value="1"/>
</dbReference>
<dbReference type="NCBIfam" id="TIGR00254">
    <property type="entry name" value="GGDEF"/>
    <property type="match status" value="1"/>
</dbReference>
<dbReference type="InterPro" id="IPR000160">
    <property type="entry name" value="GGDEF_dom"/>
</dbReference>
<evidence type="ECO:0000256" key="2">
    <source>
        <dbReference type="ARBA" id="ARBA00034247"/>
    </source>
</evidence>
<dbReference type="GO" id="GO:0005886">
    <property type="term" value="C:plasma membrane"/>
    <property type="evidence" value="ECO:0007669"/>
    <property type="project" value="TreeGrafter"/>
</dbReference>
<keyword evidence="4" id="KW-0812">Transmembrane</keyword>
<gene>
    <name evidence="6" type="ORF">E4634_08295</name>
</gene>
<dbReference type="InterPro" id="IPR043128">
    <property type="entry name" value="Rev_trsase/Diguanyl_cyclase"/>
</dbReference>
<feature type="transmembrane region" description="Helical" evidence="4">
    <location>
        <begin position="146"/>
        <end position="166"/>
    </location>
</feature>
<feature type="transmembrane region" description="Helical" evidence="4">
    <location>
        <begin position="20"/>
        <end position="38"/>
    </location>
</feature>
<dbReference type="Proteomes" id="UP000298050">
    <property type="component" value="Unassembled WGS sequence"/>
</dbReference>
<dbReference type="PANTHER" id="PTHR45138">
    <property type="entry name" value="REGULATORY COMPONENTS OF SENSORY TRANSDUCTION SYSTEM"/>
    <property type="match status" value="1"/>
</dbReference>
<feature type="transmembrane region" description="Helical" evidence="4">
    <location>
        <begin position="173"/>
        <end position="190"/>
    </location>
</feature>
<dbReference type="SMART" id="SM00267">
    <property type="entry name" value="GGDEF"/>
    <property type="match status" value="1"/>
</dbReference>
<dbReference type="GO" id="GO:1902201">
    <property type="term" value="P:negative regulation of bacterial-type flagellum-dependent cell motility"/>
    <property type="evidence" value="ECO:0007669"/>
    <property type="project" value="TreeGrafter"/>
</dbReference>
<dbReference type="PROSITE" id="PS50887">
    <property type="entry name" value="GGDEF"/>
    <property type="match status" value="1"/>
</dbReference>
<dbReference type="GO" id="GO:0052621">
    <property type="term" value="F:diguanylate cyclase activity"/>
    <property type="evidence" value="ECO:0007669"/>
    <property type="project" value="UniProtKB-EC"/>
</dbReference>
<dbReference type="CDD" id="cd01949">
    <property type="entry name" value="GGDEF"/>
    <property type="match status" value="1"/>
</dbReference>
<dbReference type="RefSeq" id="WP_135442705.1">
    <property type="nucleotide sequence ID" value="NZ_SRLE01000006.1"/>
</dbReference>
<feature type="transmembrane region" description="Helical" evidence="4">
    <location>
        <begin position="45"/>
        <end position="65"/>
    </location>
</feature>
<accession>A0A4Z0M3D2</accession>
<evidence type="ECO:0000313" key="6">
    <source>
        <dbReference type="EMBL" id="TGD74122.1"/>
    </source>
</evidence>
<proteinExistence type="predicted"/>
<feature type="region of interest" description="Disordered" evidence="3">
    <location>
        <begin position="326"/>
        <end position="347"/>
    </location>
</feature>
<reference evidence="6 7" key="1">
    <citation type="submission" date="2019-04" db="EMBL/GenBank/DDBJ databases">
        <title>Taxonomy of novel Haliea sp. from mangrove soil of West Coast of India.</title>
        <authorList>
            <person name="Verma A."/>
            <person name="Kumar P."/>
            <person name="Krishnamurthi S."/>
        </authorList>
    </citation>
    <scope>NUCLEOTIDE SEQUENCE [LARGE SCALE GENOMIC DNA]</scope>
    <source>
        <strain evidence="6 7">SAOS-164</strain>
    </source>
</reference>
<organism evidence="6 7">
    <name type="scientific">Mangrovimicrobium sediminis</name>
    <dbReference type="NCBI Taxonomy" id="2562682"/>
    <lineage>
        <taxon>Bacteria</taxon>
        <taxon>Pseudomonadati</taxon>
        <taxon>Pseudomonadota</taxon>
        <taxon>Gammaproteobacteria</taxon>
        <taxon>Cellvibrionales</taxon>
        <taxon>Halieaceae</taxon>
        <taxon>Mangrovimicrobium</taxon>
    </lineage>
</organism>
<dbReference type="AlphaFoldDB" id="A0A4Z0M3D2"/>